<gene>
    <name evidence="1" type="primary">mshA_68</name>
    <name evidence="1" type="ORF">SDC9_88110</name>
</gene>
<dbReference type="EMBL" id="VSSQ01009379">
    <property type="protein sequence ID" value="MPM41455.1"/>
    <property type="molecule type" value="Genomic_DNA"/>
</dbReference>
<dbReference type="EC" id="2.4.1.250" evidence="1"/>
<comment type="caution">
    <text evidence="1">The sequence shown here is derived from an EMBL/GenBank/DDBJ whole genome shotgun (WGS) entry which is preliminary data.</text>
</comment>
<dbReference type="CDD" id="cd03801">
    <property type="entry name" value="GT4_PimA-like"/>
    <property type="match status" value="1"/>
</dbReference>
<dbReference type="InterPro" id="IPR050194">
    <property type="entry name" value="Glycosyltransferase_grp1"/>
</dbReference>
<reference evidence="1" key="1">
    <citation type="submission" date="2019-08" db="EMBL/GenBank/DDBJ databases">
        <authorList>
            <person name="Kucharzyk K."/>
            <person name="Murdoch R.W."/>
            <person name="Higgins S."/>
            <person name="Loffler F."/>
        </authorList>
    </citation>
    <scope>NUCLEOTIDE SEQUENCE</scope>
</reference>
<dbReference type="Gene3D" id="3.40.50.2000">
    <property type="entry name" value="Glycogen Phosphorylase B"/>
    <property type="match status" value="2"/>
</dbReference>
<keyword evidence="1" id="KW-0328">Glycosyltransferase</keyword>
<sequence>MNELDIRLGLQQRVLPEYRVPFLESLACVASRGMSVFAGQPRPVESIKTDANLSCARFVEAKNLHLGTGSFYTCVQTNFLDWLNQWQPDALIVEANPRYLTTPHAIHWMHTRKRPVIGWGLGAPRGSGLEAALRRRFLHSLDAIVAYSNTGAEQYVQQGIAPERVFVAANAVAHKPTQEALQRPLHYAHGKPTLLYVGRLQQRKRLDVLIQACALLPESLQPRLMLVGDGPVRAELEALAARVYPSAEFAGAHHGQELEPFYAAADLFVLPGTGGLAVQQAMAHSLPVLVGEADGTQSELVRPENGWILNDMTPAHLAAALERALLDLPCLRQMGLVSYRVVAEEVNIEKMVESFTKAIQSVL</sequence>
<name>A0A644ZKN2_9ZZZZ</name>
<protein>
    <submittedName>
        <fullName evidence="1">D-inositol-3-phosphate glycosyltransferase</fullName>
        <ecNumber evidence="1">2.4.1.250</ecNumber>
    </submittedName>
</protein>
<dbReference type="Pfam" id="PF13692">
    <property type="entry name" value="Glyco_trans_1_4"/>
    <property type="match status" value="1"/>
</dbReference>
<evidence type="ECO:0000313" key="1">
    <source>
        <dbReference type="EMBL" id="MPM41455.1"/>
    </source>
</evidence>
<keyword evidence="1" id="KW-0808">Transferase</keyword>
<dbReference type="GO" id="GO:0102710">
    <property type="term" value="F:D-inositol-3-phosphate glycosyltransferase activity"/>
    <property type="evidence" value="ECO:0007669"/>
    <property type="project" value="UniProtKB-EC"/>
</dbReference>
<proteinExistence type="predicted"/>
<dbReference type="PANTHER" id="PTHR45947:SF3">
    <property type="entry name" value="SULFOQUINOVOSYL TRANSFERASE SQD2"/>
    <property type="match status" value="1"/>
</dbReference>
<dbReference type="AlphaFoldDB" id="A0A644ZKN2"/>
<accession>A0A644ZKN2</accession>
<organism evidence="1">
    <name type="scientific">bioreactor metagenome</name>
    <dbReference type="NCBI Taxonomy" id="1076179"/>
    <lineage>
        <taxon>unclassified sequences</taxon>
        <taxon>metagenomes</taxon>
        <taxon>ecological metagenomes</taxon>
    </lineage>
</organism>
<dbReference type="PANTHER" id="PTHR45947">
    <property type="entry name" value="SULFOQUINOVOSYL TRANSFERASE SQD2"/>
    <property type="match status" value="1"/>
</dbReference>
<dbReference type="SUPFAM" id="SSF53756">
    <property type="entry name" value="UDP-Glycosyltransferase/glycogen phosphorylase"/>
    <property type="match status" value="1"/>
</dbReference>